<feature type="domain" description="DUF7730" evidence="1">
    <location>
        <begin position="12"/>
        <end position="136"/>
    </location>
</feature>
<dbReference type="OrthoDB" id="62952at2759"/>
<name>A0A6G1HVH8_9PEZI</name>
<organism evidence="2 3">
    <name type="scientific">Trichodelitschia bisporula</name>
    <dbReference type="NCBI Taxonomy" id="703511"/>
    <lineage>
        <taxon>Eukaryota</taxon>
        <taxon>Fungi</taxon>
        <taxon>Dikarya</taxon>
        <taxon>Ascomycota</taxon>
        <taxon>Pezizomycotina</taxon>
        <taxon>Dothideomycetes</taxon>
        <taxon>Dothideomycetes incertae sedis</taxon>
        <taxon>Phaeotrichales</taxon>
        <taxon>Phaeotrichaceae</taxon>
        <taxon>Trichodelitschia</taxon>
    </lineage>
</organism>
<dbReference type="Proteomes" id="UP000799640">
    <property type="component" value="Unassembled WGS sequence"/>
</dbReference>
<dbReference type="PANTHER" id="PTHR38790:SF4">
    <property type="entry name" value="2EXR DOMAIN-CONTAINING PROTEIN"/>
    <property type="match status" value="1"/>
</dbReference>
<dbReference type="PANTHER" id="PTHR38790">
    <property type="entry name" value="2EXR DOMAIN-CONTAINING PROTEIN-RELATED"/>
    <property type="match status" value="1"/>
</dbReference>
<accession>A0A6G1HVH8</accession>
<gene>
    <name evidence="2" type="ORF">EJ06DRAFT_39206</name>
</gene>
<dbReference type="AlphaFoldDB" id="A0A6G1HVH8"/>
<proteinExistence type="predicted"/>
<evidence type="ECO:0000313" key="2">
    <source>
        <dbReference type="EMBL" id="KAF2399921.1"/>
    </source>
</evidence>
<dbReference type="InterPro" id="IPR056632">
    <property type="entry name" value="DUF7730"/>
</dbReference>
<evidence type="ECO:0000313" key="3">
    <source>
        <dbReference type="Proteomes" id="UP000799640"/>
    </source>
</evidence>
<sequence length="330" mass="37777">MSNSEKDASTITRSRLLSLPAELRLDIWEFLLAPKEREAQWVGSDVAITTISRQCFQTAYFAPLPYRRLYARAHEWSDIACSCRVHPFYLLPHLEYLAPAILRVCRSVYVEALPSLYRRRLFVASTYRTYTSLHSNTSDAWFLMDNFLATLSDAARANIQAVRVPMILSNFEVYGCRDAFYSISSRLQNLKLLDLEVSLSTIRGHVAEADEGHVVEEDEEHVVEENVEEATQHSPHSVGTGDDRTYWLGPVMAFADSNLRVVAVDKHGLNPRVFNRIKTMIEIDVWRQLLPLRTKRDSRRISRLRRALDDFIASRTGEDELAIFPSALLA</sequence>
<dbReference type="EMBL" id="ML996696">
    <property type="protein sequence ID" value="KAF2399921.1"/>
    <property type="molecule type" value="Genomic_DNA"/>
</dbReference>
<keyword evidence="3" id="KW-1185">Reference proteome</keyword>
<evidence type="ECO:0000259" key="1">
    <source>
        <dbReference type="Pfam" id="PF24864"/>
    </source>
</evidence>
<protein>
    <recommendedName>
        <fullName evidence="1">DUF7730 domain-containing protein</fullName>
    </recommendedName>
</protein>
<reference evidence="2" key="1">
    <citation type="journal article" date="2020" name="Stud. Mycol.">
        <title>101 Dothideomycetes genomes: a test case for predicting lifestyles and emergence of pathogens.</title>
        <authorList>
            <person name="Haridas S."/>
            <person name="Albert R."/>
            <person name="Binder M."/>
            <person name="Bloem J."/>
            <person name="Labutti K."/>
            <person name="Salamov A."/>
            <person name="Andreopoulos B."/>
            <person name="Baker S."/>
            <person name="Barry K."/>
            <person name="Bills G."/>
            <person name="Bluhm B."/>
            <person name="Cannon C."/>
            <person name="Castanera R."/>
            <person name="Culley D."/>
            <person name="Daum C."/>
            <person name="Ezra D."/>
            <person name="Gonzalez J."/>
            <person name="Henrissat B."/>
            <person name="Kuo A."/>
            <person name="Liang C."/>
            <person name="Lipzen A."/>
            <person name="Lutzoni F."/>
            <person name="Magnuson J."/>
            <person name="Mondo S."/>
            <person name="Nolan M."/>
            <person name="Ohm R."/>
            <person name="Pangilinan J."/>
            <person name="Park H.-J."/>
            <person name="Ramirez L."/>
            <person name="Alfaro M."/>
            <person name="Sun H."/>
            <person name="Tritt A."/>
            <person name="Yoshinaga Y."/>
            <person name="Zwiers L.-H."/>
            <person name="Turgeon B."/>
            <person name="Goodwin S."/>
            <person name="Spatafora J."/>
            <person name="Crous P."/>
            <person name="Grigoriev I."/>
        </authorList>
    </citation>
    <scope>NUCLEOTIDE SEQUENCE</scope>
    <source>
        <strain evidence="2">CBS 262.69</strain>
    </source>
</reference>
<dbReference type="Pfam" id="PF24864">
    <property type="entry name" value="DUF7730"/>
    <property type="match status" value="1"/>
</dbReference>